<dbReference type="EC" id="1.14.99.56" evidence="6"/>
<evidence type="ECO:0000313" key="10">
    <source>
        <dbReference type="Proteomes" id="UP000091956"/>
    </source>
</evidence>
<dbReference type="RefSeq" id="XP_018129724.1">
    <property type="nucleotide sequence ID" value="XM_018276156.1"/>
</dbReference>
<evidence type="ECO:0000256" key="1">
    <source>
        <dbReference type="ARBA" id="ARBA00001973"/>
    </source>
</evidence>
<name>A0A1B8GJH6_9PEZI</name>
<keyword evidence="3 6" id="KW-0964">Secreted</keyword>
<dbReference type="GO" id="GO:0030245">
    <property type="term" value="P:cellulose catabolic process"/>
    <property type="evidence" value="ECO:0007669"/>
    <property type="project" value="UniProtKB-UniRule"/>
</dbReference>
<comment type="cofactor">
    <cofactor evidence="1">
        <name>Cu(2+)</name>
        <dbReference type="ChEBI" id="CHEBI:29036"/>
    </cofactor>
</comment>
<dbReference type="CDD" id="cd21175">
    <property type="entry name" value="LPMO_AA9"/>
    <property type="match status" value="1"/>
</dbReference>
<dbReference type="EMBL" id="KV460231">
    <property type="protein sequence ID" value="OBT95991.1"/>
    <property type="molecule type" value="Genomic_DNA"/>
</dbReference>
<keyword evidence="6" id="KW-0119">Carbohydrate metabolism</keyword>
<evidence type="ECO:0000256" key="3">
    <source>
        <dbReference type="ARBA" id="ARBA00022525"/>
    </source>
</evidence>
<dbReference type="InterPro" id="IPR005103">
    <property type="entry name" value="AA9_LPMO"/>
</dbReference>
<dbReference type="GO" id="GO:0030248">
    <property type="term" value="F:cellulose binding"/>
    <property type="evidence" value="ECO:0007669"/>
    <property type="project" value="UniProtKB-UniRule"/>
</dbReference>
<accession>A0A1B8GJH6</accession>
<feature type="domain" description="Auxiliary Activity family 9 catalytic" evidence="8">
    <location>
        <begin position="21"/>
        <end position="220"/>
    </location>
</feature>
<evidence type="ECO:0000256" key="6">
    <source>
        <dbReference type="RuleBase" id="RU368122"/>
    </source>
</evidence>
<dbReference type="GO" id="GO:0008810">
    <property type="term" value="F:cellulase activity"/>
    <property type="evidence" value="ECO:0007669"/>
    <property type="project" value="UniProtKB-UniRule"/>
</dbReference>
<proteinExistence type="predicted"/>
<reference evidence="10" key="2">
    <citation type="journal article" date="2018" name="Nat. Commun.">
        <title>Extreme sensitivity to ultraviolet light in the fungal pathogen causing white-nose syndrome of bats.</title>
        <authorList>
            <person name="Palmer J.M."/>
            <person name="Drees K.P."/>
            <person name="Foster J.T."/>
            <person name="Lindner D.L."/>
        </authorList>
    </citation>
    <scope>NUCLEOTIDE SEQUENCE [LARGE SCALE GENOMIC DNA]</scope>
    <source>
        <strain evidence="10">UAMH 10579</strain>
    </source>
</reference>
<comment type="function">
    <text evidence="6">Lytic polysaccharide monooxygenase (LMPO) that depolymerizes crystalline and amorphous polysaccharides via the oxidation of scissile alpha- or beta-(1-4)-glycosidic bonds, yielding C1 and/or C4 oxidation products. Catalysis by LPMOs requires the reduction of the active-site copper from Cu(II) to Cu(I) by a reducing agent and H(2)O(2) or O(2) as a cosubstrate.</text>
</comment>
<keyword evidence="6" id="KW-0624">Polysaccharide degradation</keyword>
<dbReference type="PANTHER" id="PTHR33353:SF11">
    <property type="entry name" value="GLYCOSYLHYDROLASE FAMILY 61-7 PROTEIN"/>
    <property type="match status" value="1"/>
</dbReference>
<reference evidence="9 10" key="1">
    <citation type="submission" date="2016-03" db="EMBL/GenBank/DDBJ databases">
        <title>Comparative genomics of Pseudogymnoascus destructans, the fungus causing white-nose syndrome of bats.</title>
        <authorList>
            <person name="Palmer J.M."/>
            <person name="Drees K.P."/>
            <person name="Foster J.T."/>
            <person name="Lindner D.L."/>
        </authorList>
    </citation>
    <scope>NUCLEOTIDE SEQUENCE [LARGE SCALE GENOMIC DNA]</scope>
    <source>
        <strain evidence="9 10">UAMH 10579</strain>
    </source>
</reference>
<gene>
    <name evidence="9" type="ORF">VE01_06716</name>
</gene>
<comment type="subcellular location">
    <subcellularLocation>
        <location evidence="2 6">Secreted</location>
    </subcellularLocation>
</comment>
<protein>
    <recommendedName>
        <fullName evidence="6">AA9 family lytic polysaccharide monooxygenase</fullName>
        <ecNumber evidence="6">1.14.99.56</ecNumber>
    </recommendedName>
    <alternativeName>
        <fullName evidence="6">Endo-beta-1,4-glucanase</fullName>
    </alternativeName>
    <alternativeName>
        <fullName evidence="6">Glycosyl hydrolase 61 family protein</fullName>
    </alternativeName>
</protein>
<dbReference type="Gene3D" id="2.70.50.70">
    <property type="match status" value="1"/>
</dbReference>
<organism evidence="9 10">
    <name type="scientific">Pseudogymnoascus verrucosus</name>
    <dbReference type="NCBI Taxonomy" id="342668"/>
    <lineage>
        <taxon>Eukaryota</taxon>
        <taxon>Fungi</taxon>
        <taxon>Dikarya</taxon>
        <taxon>Ascomycota</taxon>
        <taxon>Pezizomycotina</taxon>
        <taxon>Leotiomycetes</taxon>
        <taxon>Thelebolales</taxon>
        <taxon>Thelebolaceae</taxon>
        <taxon>Pseudogymnoascus</taxon>
    </lineage>
</organism>
<dbReference type="STRING" id="342668.A0A1B8GJH6"/>
<dbReference type="Proteomes" id="UP000091956">
    <property type="component" value="Unassembled WGS sequence"/>
</dbReference>
<keyword evidence="7" id="KW-0732">Signal</keyword>
<dbReference type="AlphaFoldDB" id="A0A1B8GJH6"/>
<evidence type="ECO:0000256" key="2">
    <source>
        <dbReference type="ARBA" id="ARBA00004613"/>
    </source>
</evidence>
<evidence type="ECO:0000256" key="5">
    <source>
        <dbReference type="ARBA" id="ARBA00023180"/>
    </source>
</evidence>
<dbReference type="InterPro" id="IPR049892">
    <property type="entry name" value="AA9"/>
</dbReference>
<keyword evidence="6" id="KW-0136">Cellulose degradation</keyword>
<comment type="domain">
    <text evidence="6">Has a modular structure: an endo-beta-1,4-glucanase catalytic module at the N-terminus, a linker rich in serines and threonines, and a C-terminal carbohydrate-binding module (CBM).</text>
</comment>
<feature type="chain" id="PRO_5008608769" description="AA9 family lytic polysaccharide monooxygenase" evidence="7">
    <location>
        <begin position="21"/>
        <end position="230"/>
    </location>
</feature>
<evidence type="ECO:0000259" key="8">
    <source>
        <dbReference type="Pfam" id="PF03443"/>
    </source>
</evidence>
<dbReference type="Pfam" id="PF03443">
    <property type="entry name" value="AA9"/>
    <property type="match status" value="1"/>
</dbReference>
<keyword evidence="4 6" id="KW-1015">Disulfide bond</keyword>
<dbReference type="GeneID" id="28840102"/>
<dbReference type="PANTHER" id="PTHR33353">
    <property type="entry name" value="PUTATIVE (AFU_ORTHOLOGUE AFUA_1G12560)-RELATED"/>
    <property type="match status" value="1"/>
</dbReference>
<dbReference type="OrthoDB" id="6038816at2759"/>
<evidence type="ECO:0000256" key="7">
    <source>
        <dbReference type="SAM" id="SignalP"/>
    </source>
</evidence>
<comment type="catalytic activity">
    <reaction evidence="6">
        <text>[(1-&gt;4)-beta-D-glucosyl]n+m + reduced acceptor + O2 = 4-dehydro-beta-D-glucosyl-[(1-&gt;4)-beta-D-glucosyl]n-1 + [(1-&gt;4)-beta-D-glucosyl]m + acceptor + H2O.</text>
        <dbReference type="EC" id="1.14.99.56"/>
    </reaction>
</comment>
<feature type="signal peptide" evidence="7">
    <location>
        <begin position="1"/>
        <end position="20"/>
    </location>
</feature>
<keyword evidence="5" id="KW-0325">Glycoprotein</keyword>
<evidence type="ECO:0000256" key="4">
    <source>
        <dbReference type="ARBA" id="ARBA00023157"/>
    </source>
</evidence>
<evidence type="ECO:0000313" key="9">
    <source>
        <dbReference type="EMBL" id="OBT95991.1"/>
    </source>
</evidence>
<sequence>MRVILPVLAGAIAFTDVVSAHYRWTSLIVNGAATSPYQYVRQNTNANSPVTSVSSNDIRCNAGGLASGASTGTASVAAGATVGFALDQAIFHPGPITVYLSKAPSTAASYDGSGAWFKIAEVGATISTSAITWPASDISQYTFKIPSSTPAGEYLLRIEHIALHSASTTDGAQFYISCAQLKISGSGSGSPGPTIKLPGGYSATDPGILIGIYWPIPTSYKIPGPAVWSG</sequence>
<dbReference type="GO" id="GO:0005576">
    <property type="term" value="C:extracellular region"/>
    <property type="evidence" value="ECO:0007669"/>
    <property type="project" value="UniProtKB-SubCell"/>
</dbReference>
<keyword evidence="10" id="KW-1185">Reference proteome</keyword>